<dbReference type="PANTHER" id="PTHR10556:SF35">
    <property type="entry name" value="3-OXO-5-ALPHA-STEROID 4-DEHYDROGENASE FAMILY PROTEIN"/>
    <property type="match status" value="1"/>
</dbReference>
<evidence type="ECO:0000256" key="4">
    <source>
        <dbReference type="ARBA" id="ARBA00022989"/>
    </source>
</evidence>
<dbReference type="GO" id="GO:0016627">
    <property type="term" value="F:oxidoreductase activity, acting on the CH-CH group of donors"/>
    <property type="evidence" value="ECO:0007669"/>
    <property type="project" value="InterPro"/>
</dbReference>
<dbReference type="GO" id="GO:0006629">
    <property type="term" value="P:lipid metabolic process"/>
    <property type="evidence" value="ECO:0007669"/>
    <property type="project" value="InterPro"/>
</dbReference>
<evidence type="ECO:0000259" key="7">
    <source>
        <dbReference type="Pfam" id="PF02544"/>
    </source>
</evidence>
<proteinExistence type="inferred from homology"/>
<evidence type="ECO:0000256" key="1">
    <source>
        <dbReference type="ARBA" id="ARBA00004141"/>
    </source>
</evidence>
<dbReference type="PROSITE" id="PS50244">
    <property type="entry name" value="S5A_REDUCTASE"/>
    <property type="match status" value="1"/>
</dbReference>
<accession>A0AAU9W9N6</accession>
<evidence type="ECO:0000313" key="8">
    <source>
        <dbReference type="EMBL" id="CAH3106783.1"/>
    </source>
</evidence>
<dbReference type="GO" id="GO:0016020">
    <property type="term" value="C:membrane"/>
    <property type="evidence" value="ECO:0007669"/>
    <property type="project" value="UniProtKB-SubCell"/>
</dbReference>
<comment type="similarity">
    <text evidence="2">Belongs to the steroid 5-alpha reductase family.</text>
</comment>
<reference evidence="8 9" key="1">
    <citation type="submission" date="2022-05" db="EMBL/GenBank/DDBJ databases">
        <authorList>
            <consortium name="Genoscope - CEA"/>
            <person name="William W."/>
        </authorList>
    </citation>
    <scope>NUCLEOTIDE SEQUENCE [LARGE SCALE GENOMIC DNA]</scope>
</reference>
<dbReference type="InterPro" id="IPR001104">
    <property type="entry name" value="3-oxo-5_a-steroid_4-DH_C"/>
</dbReference>
<keyword evidence="4 6" id="KW-1133">Transmembrane helix</keyword>
<feature type="transmembrane region" description="Helical" evidence="6">
    <location>
        <begin position="90"/>
        <end position="109"/>
    </location>
</feature>
<comment type="subcellular location">
    <subcellularLocation>
        <location evidence="1">Membrane</location>
        <topology evidence="1">Multi-pass membrane protein</topology>
    </subcellularLocation>
</comment>
<dbReference type="Proteomes" id="UP001159428">
    <property type="component" value="Unassembled WGS sequence"/>
</dbReference>
<evidence type="ECO:0000256" key="6">
    <source>
        <dbReference type="SAM" id="Phobius"/>
    </source>
</evidence>
<keyword evidence="3 6" id="KW-0812">Transmembrane</keyword>
<dbReference type="AlphaFoldDB" id="A0AAU9W9N6"/>
<feature type="transmembrane region" description="Helical" evidence="6">
    <location>
        <begin position="121"/>
        <end position="144"/>
    </location>
</feature>
<dbReference type="PANTHER" id="PTHR10556">
    <property type="entry name" value="3-OXO-5-ALPHA-STEROID 4-DEHYDROGENASE"/>
    <property type="match status" value="1"/>
</dbReference>
<evidence type="ECO:0000256" key="2">
    <source>
        <dbReference type="ARBA" id="ARBA00007742"/>
    </source>
</evidence>
<sequence length="246" mass="28371">MANSGHGFNPVVVNSVTYIGTLAAFFIALKVPGISIKKFPATGCLLVSNDAKFAENRYLEYLFVGLWSLHFLRRTIEVLFVHDYRRKMSIIESIGAPIYYWFFAFWIGISVRHDNGYRQTFLALVVAGSVIFMLGEFGNGLCHLKLRKFRREKREDSFSNESHHVLPRGCLFELVSCPHYLCEILSWVGFFMTSWVLPAAIFLLATLITLITYSYKKHRAYQQEFDGLAGKELYPRNRRALIPFIF</sequence>
<keyword evidence="5 6" id="KW-0472">Membrane</keyword>
<evidence type="ECO:0000256" key="5">
    <source>
        <dbReference type="ARBA" id="ARBA00023136"/>
    </source>
</evidence>
<keyword evidence="9" id="KW-1185">Reference proteome</keyword>
<name>A0AAU9W9N6_9CNID</name>
<dbReference type="InterPro" id="IPR039357">
    <property type="entry name" value="SRD5A/TECR"/>
</dbReference>
<protein>
    <recommendedName>
        <fullName evidence="7">3-oxo-5-alpha-steroid 4-dehydrogenase C-terminal domain-containing protein</fullName>
    </recommendedName>
</protein>
<dbReference type="Gene3D" id="1.20.120.1630">
    <property type="match status" value="1"/>
</dbReference>
<evidence type="ECO:0000256" key="3">
    <source>
        <dbReference type="ARBA" id="ARBA00022692"/>
    </source>
</evidence>
<feature type="transmembrane region" description="Helical" evidence="6">
    <location>
        <begin position="195"/>
        <end position="215"/>
    </location>
</feature>
<dbReference type="EMBL" id="CALNXJ010000010">
    <property type="protein sequence ID" value="CAH3106783.1"/>
    <property type="molecule type" value="Genomic_DNA"/>
</dbReference>
<comment type="caution">
    <text evidence="8">The sequence shown here is derived from an EMBL/GenBank/DDBJ whole genome shotgun (WGS) entry which is preliminary data.</text>
</comment>
<organism evidence="8 9">
    <name type="scientific">Pocillopora meandrina</name>
    <dbReference type="NCBI Taxonomy" id="46732"/>
    <lineage>
        <taxon>Eukaryota</taxon>
        <taxon>Metazoa</taxon>
        <taxon>Cnidaria</taxon>
        <taxon>Anthozoa</taxon>
        <taxon>Hexacorallia</taxon>
        <taxon>Scleractinia</taxon>
        <taxon>Astrocoeniina</taxon>
        <taxon>Pocilloporidae</taxon>
        <taxon>Pocillopora</taxon>
    </lineage>
</organism>
<feature type="domain" description="3-oxo-5-alpha-steroid 4-dehydrogenase C-terminal" evidence="7">
    <location>
        <begin position="101"/>
        <end position="246"/>
    </location>
</feature>
<feature type="transmembrane region" description="Helical" evidence="6">
    <location>
        <begin position="12"/>
        <end position="29"/>
    </location>
</feature>
<dbReference type="Pfam" id="PF02544">
    <property type="entry name" value="Steroid_dh"/>
    <property type="match status" value="1"/>
</dbReference>
<evidence type="ECO:0000313" key="9">
    <source>
        <dbReference type="Proteomes" id="UP001159428"/>
    </source>
</evidence>
<gene>
    <name evidence="8" type="ORF">PMEA_00001693</name>
</gene>